<proteinExistence type="predicted"/>
<gene>
    <name evidence="1" type="ORF">SPARVUS_LOCUS14256757</name>
</gene>
<name>A0ABN9GMZ1_9NEOB</name>
<protein>
    <submittedName>
        <fullName evidence="1">Uncharacterized protein</fullName>
    </submittedName>
</protein>
<evidence type="ECO:0000313" key="2">
    <source>
        <dbReference type="Proteomes" id="UP001162483"/>
    </source>
</evidence>
<dbReference type="Proteomes" id="UP001162483">
    <property type="component" value="Unassembled WGS sequence"/>
</dbReference>
<sequence length="54" mass="6420">MAKKITTSKKTRHACYEIRRKTVYFAKRGHLGYICTVLTFLDLKKLDWLSELQD</sequence>
<organism evidence="1 2">
    <name type="scientific">Staurois parvus</name>
    <dbReference type="NCBI Taxonomy" id="386267"/>
    <lineage>
        <taxon>Eukaryota</taxon>
        <taxon>Metazoa</taxon>
        <taxon>Chordata</taxon>
        <taxon>Craniata</taxon>
        <taxon>Vertebrata</taxon>
        <taxon>Euteleostomi</taxon>
        <taxon>Amphibia</taxon>
        <taxon>Batrachia</taxon>
        <taxon>Anura</taxon>
        <taxon>Neobatrachia</taxon>
        <taxon>Ranoidea</taxon>
        <taxon>Ranidae</taxon>
        <taxon>Staurois</taxon>
    </lineage>
</organism>
<keyword evidence="2" id="KW-1185">Reference proteome</keyword>
<comment type="caution">
    <text evidence="1">The sequence shown here is derived from an EMBL/GenBank/DDBJ whole genome shotgun (WGS) entry which is preliminary data.</text>
</comment>
<dbReference type="EMBL" id="CATNWA010018789">
    <property type="protein sequence ID" value="CAI9609510.1"/>
    <property type="molecule type" value="Genomic_DNA"/>
</dbReference>
<evidence type="ECO:0000313" key="1">
    <source>
        <dbReference type="EMBL" id="CAI9609510.1"/>
    </source>
</evidence>
<accession>A0ABN9GMZ1</accession>
<reference evidence="1" key="1">
    <citation type="submission" date="2023-05" db="EMBL/GenBank/DDBJ databases">
        <authorList>
            <person name="Stuckert A."/>
        </authorList>
    </citation>
    <scope>NUCLEOTIDE SEQUENCE</scope>
</reference>